<evidence type="ECO:0000256" key="7">
    <source>
        <dbReference type="ARBA" id="ARBA00022723"/>
    </source>
</evidence>
<evidence type="ECO:0000256" key="2">
    <source>
        <dbReference type="ARBA" id="ARBA00004167"/>
    </source>
</evidence>
<proteinExistence type="inferred from homology"/>
<dbReference type="GO" id="GO:0061630">
    <property type="term" value="F:ubiquitin protein ligase activity"/>
    <property type="evidence" value="ECO:0007669"/>
    <property type="project" value="UniProtKB-EC"/>
</dbReference>
<evidence type="ECO:0000256" key="9">
    <source>
        <dbReference type="ARBA" id="ARBA00022786"/>
    </source>
</evidence>
<keyword evidence="11" id="KW-1133">Transmembrane helix</keyword>
<organism evidence="14 15">
    <name type="scientific">Digitaria exilis</name>
    <dbReference type="NCBI Taxonomy" id="1010633"/>
    <lineage>
        <taxon>Eukaryota</taxon>
        <taxon>Viridiplantae</taxon>
        <taxon>Streptophyta</taxon>
        <taxon>Embryophyta</taxon>
        <taxon>Tracheophyta</taxon>
        <taxon>Spermatophyta</taxon>
        <taxon>Magnoliopsida</taxon>
        <taxon>Liliopsida</taxon>
        <taxon>Poales</taxon>
        <taxon>Poaceae</taxon>
        <taxon>PACMAD clade</taxon>
        <taxon>Panicoideae</taxon>
        <taxon>Panicodae</taxon>
        <taxon>Paniceae</taxon>
        <taxon>Anthephorinae</taxon>
        <taxon>Digitaria</taxon>
    </lineage>
</organism>
<evidence type="ECO:0000256" key="12">
    <source>
        <dbReference type="ARBA" id="ARBA00023136"/>
    </source>
</evidence>
<accession>A0A835DXJ3</accession>
<comment type="pathway">
    <text evidence="3">Protein modification; protein ubiquitination.</text>
</comment>
<dbReference type="OrthoDB" id="680789at2759"/>
<dbReference type="InterPro" id="IPR046948">
    <property type="entry name" value="ATL20-22-like"/>
</dbReference>
<sequence>MQLSCSRHDTILDIPVLGSYKVTAIYYRHRVMNVIPLEDSSSHCPLQKLVSRNHSTDVYTPAIHPDHDSVLVGCSRVATDQDGIAGPTSCLSLSENSTQFWYLVDPETDMSTLPMGCVVVGKDIPIPYTYNKNGPNYWTHWGISIFKEKADRAINFGETTFNWYLNNITSFCQSCEKEGQHCGFSPKSGQAFCQQQGIACAAQIHTVVRTSSKLYHY</sequence>
<dbReference type="GO" id="GO:0008270">
    <property type="term" value="F:zinc ion binding"/>
    <property type="evidence" value="ECO:0007669"/>
    <property type="project" value="UniProtKB-KW"/>
</dbReference>
<keyword evidence="5" id="KW-0808">Transferase</keyword>
<evidence type="ECO:0000313" key="15">
    <source>
        <dbReference type="Proteomes" id="UP000636709"/>
    </source>
</evidence>
<dbReference type="EMBL" id="JACEFO010002512">
    <property type="protein sequence ID" value="KAF8657028.1"/>
    <property type="molecule type" value="Genomic_DNA"/>
</dbReference>
<keyword evidence="15" id="KW-1185">Reference proteome</keyword>
<evidence type="ECO:0000256" key="8">
    <source>
        <dbReference type="ARBA" id="ARBA00022771"/>
    </source>
</evidence>
<evidence type="ECO:0000256" key="1">
    <source>
        <dbReference type="ARBA" id="ARBA00000900"/>
    </source>
</evidence>
<evidence type="ECO:0000256" key="13">
    <source>
        <dbReference type="ARBA" id="ARBA00024209"/>
    </source>
</evidence>
<evidence type="ECO:0000256" key="5">
    <source>
        <dbReference type="ARBA" id="ARBA00022679"/>
    </source>
</evidence>
<dbReference type="AlphaFoldDB" id="A0A835DXJ3"/>
<gene>
    <name evidence="14" type="ORF">HU200_060362</name>
</gene>
<comment type="caution">
    <text evidence="14">The sequence shown here is derived from an EMBL/GenBank/DDBJ whole genome shotgun (WGS) entry which is preliminary data.</text>
</comment>
<keyword evidence="12" id="KW-0472">Membrane</keyword>
<keyword evidence="8" id="KW-0863">Zinc-finger</keyword>
<comment type="similarity">
    <text evidence="13">Belongs to the RING-type zinc finger family. ATL subfamily.</text>
</comment>
<dbReference type="EC" id="2.3.2.27" evidence="4"/>
<protein>
    <recommendedName>
        <fullName evidence="4">RING-type E3 ubiquitin transferase</fullName>
        <ecNumber evidence="4">2.3.2.27</ecNumber>
    </recommendedName>
</protein>
<evidence type="ECO:0000256" key="10">
    <source>
        <dbReference type="ARBA" id="ARBA00022833"/>
    </source>
</evidence>
<evidence type="ECO:0000256" key="4">
    <source>
        <dbReference type="ARBA" id="ARBA00012483"/>
    </source>
</evidence>
<comment type="subcellular location">
    <subcellularLocation>
        <location evidence="2">Membrane</location>
        <topology evidence="2">Single-pass membrane protein</topology>
    </subcellularLocation>
</comment>
<evidence type="ECO:0000313" key="14">
    <source>
        <dbReference type="EMBL" id="KAF8657028.1"/>
    </source>
</evidence>
<dbReference type="PANTHER" id="PTHR46279">
    <property type="entry name" value="RING/U-BOX SUPERFAMILY PROTEIN"/>
    <property type="match status" value="1"/>
</dbReference>
<comment type="catalytic activity">
    <reaction evidence="1">
        <text>S-ubiquitinyl-[E2 ubiquitin-conjugating enzyme]-L-cysteine + [acceptor protein]-L-lysine = [E2 ubiquitin-conjugating enzyme]-L-cysteine + N(6)-ubiquitinyl-[acceptor protein]-L-lysine.</text>
        <dbReference type="EC" id="2.3.2.27"/>
    </reaction>
</comment>
<keyword evidence="6" id="KW-0812">Transmembrane</keyword>
<keyword evidence="9" id="KW-0833">Ubl conjugation pathway</keyword>
<evidence type="ECO:0000256" key="11">
    <source>
        <dbReference type="ARBA" id="ARBA00022989"/>
    </source>
</evidence>
<name>A0A835DXJ3_9POAL</name>
<dbReference type="Proteomes" id="UP000636709">
    <property type="component" value="Unassembled WGS sequence"/>
</dbReference>
<evidence type="ECO:0000256" key="6">
    <source>
        <dbReference type="ARBA" id="ARBA00022692"/>
    </source>
</evidence>
<evidence type="ECO:0000256" key="3">
    <source>
        <dbReference type="ARBA" id="ARBA00004906"/>
    </source>
</evidence>
<dbReference type="GO" id="GO:0016020">
    <property type="term" value="C:membrane"/>
    <property type="evidence" value="ECO:0007669"/>
    <property type="project" value="UniProtKB-SubCell"/>
</dbReference>
<keyword evidence="7" id="KW-0479">Metal-binding</keyword>
<dbReference type="PANTHER" id="PTHR46279:SF9">
    <property type="entry name" value="OS01G0116300 PROTEIN"/>
    <property type="match status" value="1"/>
</dbReference>
<reference evidence="14" key="1">
    <citation type="submission" date="2020-07" db="EMBL/GenBank/DDBJ databases">
        <title>Genome sequence and genetic diversity analysis of an under-domesticated orphan crop, white fonio (Digitaria exilis).</title>
        <authorList>
            <person name="Bennetzen J.L."/>
            <person name="Chen S."/>
            <person name="Ma X."/>
            <person name="Wang X."/>
            <person name="Yssel A.E.J."/>
            <person name="Chaluvadi S.R."/>
            <person name="Johnson M."/>
            <person name="Gangashetty P."/>
            <person name="Hamidou F."/>
            <person name="Sanogo M.D."/>
            <person name="Zwaenepoel A."/>
            <person name="Wallace J."/>
            <person name="Van De Peer Y."/>
            <person name="Van Deynze A."/>
        </authorList>
    </citation>
    <scope>NUCLEOTIDE SEQUENCE</scope>
    <source>
        <tissue evidence="14">Leaves</tissue>
    </source>
</reference>
<keyword evidence="10" id="KW-0862">Zinc</keyword>